<gene>
    <name evidence="1" type="ORF">SAMN05216236_10837</name>
</gene>
<name>A0A1I7AZB3_9RHOB</name>
<dbReference type="Proteomes" id="UP000182466">
    <property type="component" value="Unassembled WGS sequence"/>
</dbReference>
<protein>
    <submittedName>
        <fullName evidence="1">Uncharacterized protein</fullName>
    </submittedName>
</protein>
<dbReference type="AlphaFoldDB" id="A0A1I7AZB3"/>
<keyword evidence="2" id="KW-1185">Reference proteome</keyword>
<dbReference type="STRING" id="999627.SAMN05216236_10837"/>
<dbReference type="EMBL" id="FPAW01000008">
    <property type="protein sequence ID" value="SFT80234.1"/>
    <property type="molecule type" value="Genomic_DNA"/>
</dbReference>
<sequence length="234" mass="25993">MTSSSPPQTATSPRKVDYKFWTIAVLIVSGLGFNVIERLVLDADEADISYARLIVPANRVTDPHPGDIFVFNHENDAFVESKFCSLQYFEEPQPISEHLTASNLWGSSVNDTIASMADYVPNKISGLARVDNAEKTWTYSKTHRKEVRAPMEAACLQTVVATAFNPNLTPFVVDAIYQVDDAVGQSKWVRFANPLMLDPASCQDGCPQPKRLKEIVQADAITRFKAAWGIVRIE</sequence>
<accession>A0A1I7AZB3</accession>
<evidence type="ECO:0000313" key="1">
    <source>
        <dbReference type="EMBL" id="SFT80234.1"/>
    </source>
</evidence>
<evidence type="ECO:0000313" key="2">
    <source>
        <dbReference type="Proteomes" id="UP000182466"/>
    </source>
</evidence>
<organism evidence="1 2">
    <name type="scientific">Sedimentitalea nanhaiensis</name>
    <dbReference type="NCBI Taxonomy" id="999627"/>
    <lineage>
        <taxon>Bacteria</taxon>
        <taxon>Pseudomonadati</taxon>
        <taxon>Pseudomonadota</taxon>
        <taxon>Alphaproteobacteria</taxon>
        <taxon>Rhodobacterales</taxon>
        <taxon>Paracoccaceae</taxon>
        <taxon>Sedimentitalea</taxon>
    </lineage>
</organism>
<reference evidence="1 2" key="1">
    <citation type="submission" date="2016-10" db="EMBL/GenBank/DDBJ databases">
        <authorList>
            <person name="de Groot N.N."/>
        </authorList>
    </citation>
    <scope>NUCLEOTIDE SEQUENCE [LARGE SCALE GENOMIC DNA]</scope>
    <source>
        <strain evidence="1 2">CGMCC 1.10959</strain>
    </source>
</reference>
<proteinExistence type="predicted"/>